<name>A0A9N8EGR0_9STRA</name>
<evidence type="ECO:0000256" key="1">
    <source>
        <dbReference type="SAM" id="Phobius"/>
    </source>
</evidence>
<dbReference type="EMBL" id="CAICTM010000919">
    <property type="protein sequence ID" value="CAB9518284.1"/>
    <property type="molecule type" value="Genomic_DNA"/>
</dbReference>
<keyword evidence="1" id="KW-0472">Membrane</keyword>
<protein>
    <submittedName>
        <fullName evidence="2">Uncharacterized protein</fullName>
    </submittedName>
</protein>
<keyword evidence="1" id="KW-1133">Transmembrane helix</keyword>
<keyword evidence="3" id="KW-1185">Reference proteome</keyword>
<feature type="transmembrane region" description="Helical" evidence="1">
    <location>
        <begin position="21"/>
        <end position="39"/>
    </location>
</feature>
<sequence>MRSEPQLRSTKESVNLARRHAAVLVALLIVVMGVIVAFAQKTFLLEKQNADLKSLVQELSKRMDKATFSTVEIWQQQMTHKLATEHENFKKHQKATDKLATKAERLVEANRDLTVVVADIGKRVSSLTGQMHGVTERVNSFAEQLRQLMRLLGWNLW</sequence>
<gene>
    <name evidence="2" type="ORF">SEMRO_921_G220380.1</name>
</gene>
<dbReference type="Proteomes" id="UP001153069">
    <property type="component" value="Unassembled WGS sequence"/>
</dbReference>
<evidence type="ECO:0000313" key="3">
    <source>
        <dbReference type="Proteomes" id="UP001153069"/>
    </source>
</evidence>
<evidence type="ECO:0000313" key="2">
    <source>
        <dbReference type="EMBL" id="CAB9518284.1"/>
    </source>
</evidence>
<reference evidence="2" key="1">
    <citation type="submission" date="2020-06" db="EMBL/GenBank/DDBJ databases">
        <authorList>
            <consortium name="Plant Systems Biology data submission"/>
        </authorList>
    </citation>
    <scope>NUCLEOTIDE SEQUENCE</scope>
    <source>
        <strain evidence="2">D6</strain>
    </source>
</reference>
<accession>A0A9N8EGR0</accession>
<organism evidence="2 3">
    <name type="scientific">Seminavis robusta</name>
    <dbReference type="NCBI Taxonomy" id="568900"/>
    <lineage>
        <taxon>Eukaryota</taxon>
        <taxon>Sar</taxon>
        <taxon>Stramenopiles</taxon>
        <taxon>Ochrophyta</taxon>
        <taxon>Bacillariophyta</taxon>
        <taxon>Bacillariophyceae</taxon>
        <taxon>Bacillariophycidae</taxon>
        <taxon>Naviculales</taxon>
        <taxon>Naviculaceae</taxon>
        <taxon>Seminavis</taxon>
    </lineage>
</organism>
<proteinExistence type="predicted"/>
<comment type="caution">
    <text evidence="2">The sequence shown here is derived from an EMBL/GenBank/DDBJ whole genome shotgun (WGS) entry which is preliminary data.</text>
</comment>
<keyword evidence="1" id="KW-0812">Transmembrane</keyword>
<dbReference type="AlphaFoldDB" id="A0A9N8EGR0"/>